<sequence length="227" mass="25125">MTGEPSGDLKRYFAEAKRWDQDRLASALRSRRLAWCVAAAAGALAMAGVVAVAGLTPLKTVEPFVIRVDQATGAVDLARGLAEGSGPVRYEEAVSKYFIARYVRSREGYLEASAEEDFRQVSILSAPAEQRRWADLFRGTNPASPQNLYGPQAEAGVSIRAISFISPEVASVRFRRTVRRAQQTEESDWIATVAFVWTRAPMSEADRLRNPLGFQVLTYRSDPEVIR</sequence>
<reference evidence="7 8" key="2">
    <citation type="submission" date="2017-06" db="EMBL/GenBank/DDBJ databases">
        <authorList>
            <person name="Kim H.J."/>
            <person name="Triplett B.A."/>
        </authorList>
    </citation>
    <scope>NUCLEOTIDE SEQUENCE [LARGE SCALE GENOMIC DNA]</scope>
    <source>
        <strain evidence="7 8">BZC3</strain>
    </source>
</reference>
<dbReference type="Pfam" id="PF04335">
    <property type="entry name" value="VirB8"/>
    <property type="match status" value="1"/>
</dbReference>
<proteinExistence type="predicted"/>
<dbReference type="RefSeq" id="WP_088409727.1">
    <property type="nucleotide sequence ID" value="NZ_CP021995.1"/>
</dbReference>
<dbReference type="CDD" id="cd16424">
    <property type="entry name" value="VirB8"/>
    <property type="match status" value="1"/>
</dbReference>
<dbReference type="PIRSF" id="PIRSF003299">
    <property type="entry name" value="VirB8_PtlE"/>
    <property type="match status" value="1"/>
</dbReference>
<evidence type="ECO:0000256" key="3">
    <source>
        <dbReference type="ARBA" id="ARBA00022989"/>
    </source>
</evidence>
<name>A0A1Z3LTK2_BREDI</name>
<reference evidence="7 8" key="1">
    <citation type="submission" date="2017-06" db="EMBL/GenBank/DDBJ databases">
        <title>Biodegradation of gentamicin by bacterial consortia AMQD4 in synthetic medium and raw gentamicin sewage.</title>
        <authorList>
            <person name="Chang H."/>
            <person name="Feng Y."/>
            <person name="Li Z."/>
            <person name="Xue J."/>
            <person name="Cheng D."/>
        </authorList>
    </citation>
    <scope>NUCLEOTIDE SEQUENCE [LARGE SCALE GENOMIC DNA]</scope>
    <source>
        <strain evidence="7 8">BZC3</strain>
    </source>
</reference>
<protein>
    <submittedName>
        <fullName evidence="7">VirB8 family protein</fullName>
    </submittedName>
</protein>
<feature type="transmembrane region" description="Helical" evidence="5">
    <location>
        <begin position="33"/>
        <end position="55"/>
    </location>
</feature>
<accession>A0A1Z3LTK2</accession>
<dbReference type="InterPro" id="IPR032710">
    <property type="entry name" value="NTF2-like_dom_sf"/>
</dbReference>
<organism evidence="7 8">
    <name type="scientific">Brevundimonas diminuta</name>
    <name type="common">Pseudomonas diminuta</name>
    <dbReference type="NCBI Taxonomy" id="293"/>
    <lineage>
        <taxon>Bacteria</taxon>
        <taxon>Pseudomonadati</taxon>
        <taxon>Pseudomonadota</taxon>
        <taxon>Alphaproteobacteria</taxon>
        <taxon>Caulobacterales</taxon>
        <taxon>Caulobacteraceae</taxon>
        <taxon>Brevundimonas</taxon>
    </lineage>
</organism>
<keyword evidence="4 5" id="KW-0472">Membrane</keyword>
<dbReference type="Gene3D" id="3.10.450.230">
    <property type="entry name" value="VirB8 protein"/>
    <property type="match status" value="1"/>
</dbReference>
<evidence type="ECO:0000256" key="2">
    <source>
        <dbReference type="ARBA" id="ARBA00022692"/>
    </source>
</evidence>
<feature type="domain" description="Bacterial virulence protein VirB8" evidence="6">
    <location>
        <begin position="16"/>
        <end position="224"/>
    </location>
</feature>
<gene>
    <name evidence="7" type="ORF">CD943_00325</name>
</gene>
<comment type="subcellular location">
    <subcellularLocation>
        <location evidence="1">Membrane</location>
        <topology evidence="1">Single-pass membrane protein</topology>
    </subcellularLocation>
</comment>
<dbReference type="AlphaFoldDB" id="A0A1Z3LTK2"/>
<evidence type="ECO:0000256" key="5">
    <source>
        <dbReference type="SAM" id="Phobius"/>
    </source>
</evidence>
<evidence type="ECO:0000313" key="8">
    <source>
        <dbReference type="Proteomes" id="UP000197024"/>
    </source>
</evidence>
<dbReference type="InterPro" id="IPR026264">
    <property type="entry name" value="VirB8/PtlE"/>
</dbReference>
<dbReference type="EMBL" id="CP021995">
    <property type="protein sequence ID" value="ASD25479.1"/>
    <property type="molecule type" value="Genomic_DNA"/>
</dbReference>
<evidence type="ECO:0000256" key="4">
    <source>
        <dbReference type="ARBA" id="ARBA00023136"/>
    </source>
</evidence>
<keyword evidence="3 5" id="KW-1133">Transmembrane helix</keyword>
<dbReference type="GO" id="GO:0016020">
    <property type="term" value="C:membrane"/>
    <property type="evidence" value="ECO:0007669"/>
    <property type="project" value="UniProtKB-SubCell"/>
</dbReference>
<evidence type="ECO:0000313" key="7">
    <source>
        <dbReference type="EMBL" id="ASD25479.1"/>
    </source>
</evidence>
<keyword evidence="2 5" id="KW-0812">Transmembrane</keyword>
<dbReference type="InterPro" id="IPR007430">
    <property type="entry name" value="VirB8"/>
</dbReference>
<evidence type="ECO:0000256" key="1">
    <source>
        <dbReference type="ARBA" id="ARBA00004167"/>
    </source>
</evidence>
<dbReference type="Proteomes" id="UP000197024">
    <property type="component" value="Chromosome"/>
</dbReference>
<dbReference type="GO" id="GO:0030255">
    <property type="term" value="P:protein secretion by the type IV secretion system"/>
    <property type="evidence" value="ECO:0007669"/>
    <property type="project" value="InterPro"/>
</dbReference>
<dbReference type="SUPFAM" id="SSF54427">
    <property type="entry name" value="NTF2-like"/>
    <property type="match status" value="1"/>
</dbReference>
<evidence type="ECO:0000259" key="6">
    <source>
        <dbReference type="Pfam" id="PF04335"/>
    </source>
</evidence>